<dbReference type="FunFam" id="3.90.25.70:FF:000001">
    <property type="entry name" value="Fatty acid synthase subunit alpha"/>
    <property type="match status" value="1"/>
</dbReference>
<dbReference type="GO" id="GO:0016491">
    <property type="term" value="F:oxidoreductase activity"/>
    <property type="evidence" value="ECO:0007669"/>
    <property type="project" value="UniProtKB-KW"/>
</dbReference>
<evidence type="ECO:0000256" key="7">
    <source>
        <dbReference type="SAM" id="MobiDB-lite"/>
    </source>
</evidence>
<dbReference type="InterPro" id="IPR014043">
    <property type="entry name" value="Acyl_transferase_dom"/>
</dbReference>
<dbReference type="Pfam" id="PF01575">
    <property type="entry name" value="MaoC_dehydratas"/>
    <property type="match status" value="1"/>
</dbReference>
<gene>
    <name evidence="10" type="ORF">BCR35DRAFT_303087</name>
</gene>
<keyword evidence="3 10" id="KW-0808">Transferase</keyword>
<proteinExistence type="predicted"/>
<dbReference type="InterPro" id="IPR039569">
    <property type="entry name" value="FAS1-like_DH_region"/>
</dbReference>
<reference evidence="10 11" key="1">
    <citation type="submission" date="2016-07" db="EMBL/GenBank/DDBJ databases">
        <title>Pervasive Adenine N6-methylation of Active Genes in Fungi.</title>
        <authorList>
            <consortium name="DOE Joint Genome Institute"/>
            <person name="Mondo S.J."/>
            <person name="Dannebaum R.O."/>
            <person name="Kuo R.C."/>
            <person name="Labutti K."/>
            <person name="Haridas S."/>
            <person name="Kuo A."/>
            <person name="Salamov A."/>
            <person name="Ahrendt S.R."/>
            <person name="Lipzen A."/>
            <person name="Sullivan W."/>
            <person name="Andreopoulos W.B."/>
            <person name="Clum A."/>
            <person name="Lindquist E."/>
            <person name="Daum C."/>
            <person name="Ramamoorthy G.K."/>
            <person name="Gryganskyi A."/>
            <person name="Culley D."/>
            <person name="Magnuson J.K."/>
            <person name="James T.Y."/>
            <person name="O'Malley M.A."/>
            <person name="Stajich J.E."/>
            <person name="Spatafora J.W."/>
            <person name="Visel A."/>
            <person name="Grigoriev I.V."/>
        </authorList>
    </citation>
    <scope>NUCLEOTIDE SEQUENCE [LARGE SCALE GENOMIC DNA]</scope>
    <source>
        <strain evidence="10 11">62-1032</strain>
    </source>
</reference>
<dbReference type="InterPro" id="IPR029069">
    <property type="entry name" value="HotDog_dom_sf"/>
</dbReference>
<keyword evidence="6" id="KW-0843">Virulence</keyword>
<evidence type="ECO:0000313" key="11">
    <source>
        <dbReference type="Proteomes" id="UP000193467"/>
    </source>
</evidence>
<dbReference type="Gene3D" id="6.10.140.1410">
    <property type="match status" value="1"/>
</dbReference>
<dbReference type="PROSITE" id="PS00606">
    <property type="entry name" value="KS3_1"/>
    <property type="match status" value="1"/>
</dbReference>
<dbReference type="Pfam" id="PF17951">
    <property type="entry name" value="FAS_meander"/>
    <property type="match status" value="1"/>
</dbReference>
<dbReference type="InterPro" id="IPR016035">
    <property type="entry name" value="Acyl_Trfase/lysoPLipase"/>
</dbReference>
<accession>A0A1Y2FPT8</accession>
<dbReference type="FunFam" id="3.30.70.2490:FF:000001">
    <property type="entry name" value="Fatty acid synthase subunit alpha"/>
    <property type="match status" value="1"/>
</dbReference>
<dbReference type="InterPro" id="IPR040883">
    <property type="entry name" value="FAS_meander"/>
</dbReference>
<dbReference type="SUPFAM" id="SSF51735">
    <property type="entry name" value="NAD(P)-binding Rossmann-fold domains"/>
    <property type="match status" value="1"/>
</dbReference>
<evidence type="ECO:0000259" key="9">
    <source>
        <dbReference type="PROSITE" id="PS52004"/>
    </source>
</evidence>
<feature type="non-terminal residue" evidence="10">
    <location>
        <position position="1"/>
    </location>
</feature>
<dbReference type="CDD" id="cd08950">
    <property type="entry name" value="KR_fFAS_SDR_c_like"/>
    <property type="match status" value="1"/>
</dbReference>
<dbReference type="Pfam" id="PF00109">
    <property type="entry name" value="ketoacyl-synt"/>
    <property type="match status" value="1"/>
</dbReference>
<protein>
    <submittedName>
        <fullName evidence="10">Acyl transferase domain-domain-containing protein</fullName>
    </submittedName>
</protein>
<dbReference type="GO" id="GO:0004315">
    <property type="term" value="F:3-oxoacyl-[acyl-carrier-protein] synthase activity"/>
    <property type="evidence" value="ECO:0007669"/>
    <property type="project" value="InterPro"/>
</dbReference>
<dbReference type="Gene3D" id="6.10.140.1400">
    <property type="match status" value="1"/>
</dbReference>
<evidence type="ECO:0000256" key="4">
    <source>
        <dbReference type="ARBA" id="ARBA00022857"/>
    </source>
</evidence>
<dbReference type="Gene3D" id="6.10.60.10">
    <property type="match status" value="1"/>
</dbReference>
<dbReference type="InParanoid" id="A0A1Y2FPT8"/>
<evidence type="ECO:0000256" key="3">
    <source>
        <dbReference type="ARBA" id="ARBA00022679"/>
    </source>
</evidence>
<dbReference type="Pfam" id="PF13452">
    <property type="entry name" value="FAS1_DH_region"/>
    <property type="match status" value="1"/>
</dbReference>
<dbReference type="InterPro" id="IPR020841">
    <property type="entry name" value="PKS_Beta-ketoAc_synthase_dom"/>
</dbReference>
<organism evidence="10 11">
    <name type="scientific">Leucosporidium creatinivorum</name>
    <dbReference type="NCBI Taxonomy" id="106004"/>
    <lineage>
        <taxon>Eukaryota</taxon>
        <taxon>Fungi</taxon>
        <taxon>Dikarya</taxon>
        <taxon>Basidiomycota</taxon>
        <taxon>Pucciniomycotina</taxon>
        <taxon>Microbotryomycetes</taxon>
        <taxon>Leucosporidiales</taxon>
        <taxon>Leucosporidium</taxon>
    </lineage>
</organism>
<keyword evidence="11" id="KW-1185">Reference proteome</keyword>
<dbReference type="PANTHER" id="PTHR10982:SF21">
    <property type="entry name" value="FATTY ACID SYNTHASE SUBUNIT BETA"/>
    <property type="match status" value="1"/>
</dbReference>
<dbReference type="Pfam" id="PF00698">
    <property type="entry name" value="Acyl_transf_1"/>
    <property type="match status" value="1"/>
</dbReference>
<dbReference type="PROSITE" id="PS52004">
    <property type="entry name" value="KS3_2"/>
    <property type="match status" value="1"/>
</dbReference>
<keyword evidence="2" id="KW-0597">Phosphoprotein</keyword>
<dbReference type="STRING" id="106004.A0A1Y2FPT8"/>
<keyword evidence="5" id="KW-0560">Oxidoreductase</keyword>
<dbReference type="FunFam" id="3.40.366.10:FF:000003">
    <property type="entry name" value="Fatty acid synthase subunit beta dehydratase"/>
    <property type="match status" value="1"/>
</dbReference>
<comment type="caution">
    <text evidence="10">The sequence shown here is derived from an EMBL/GenBank/DDBJ whole genome shotgun (WGS) entry which is preliminary data.</text>
</comment>
<dbReference type="SUPFAM" id="SSF52151">
    <property type="entry name" value="FabD/lysophospholipase-like"/>
    <property type="match status" value="1"/>
</dbReference>
<dbReference type="Gene3D" id="3.30.70.3330">
    <property type="match status" value="1"/>
</dbReference>
<dbReference type="GO" id="GO:0008897">
    <property type="term" value="F:holo-[acyl-carrier-protein] synthase activity"/>
    <property type="evidence" value="ECO:0007669"/>
    <property type="project" value="InterPro"/>
</dbReference>
<feature type="domain" description="Ketosynthase family 3 (KS3)" evidence="9">
    <location>
        <begin position="1938"/>
        <end position="2498"/>
    </location>
</feature>
<dbReference type="CDD" id="cd00828">
    <property type="entry name" value="elong_cond_enzymes"/>
    <property type="match status" value="1"/>
</dbReference>
<dbReference type="Pfam" id="PF18325">
    <property type="entry name" value="Fas_alpha_ACP"/>
    <property type="match status" value="1"/>
</dbReference>
<dbReference type="Gene3D" id="3.40.366.10">
    <property type="entry name" value="Malonyl-Coenzyme A Acyl Carrier Protein, domain 2"/>
    <property type="match status" value="1"/>
</dbReference>
<dbReference type="Pfam" id="PF02801">
    <property type="entry name" value="Ketoacyl-synt_C"/>
    <property type="match status" value="1"/>
</dbReference>
<dbReference type="CDD" id="cd03447">
    <property type="entry name" value="FAS_MaoC"/>
    <property type="match status" value="1"/>
</dbReference>
<dbReference type="InterPro" id="IPR002539">
    <property type="entry name" value="MaoC-like_dom"/>
</dbReference>
<dbReference type="PROSITE" id="PS50075">
    <property type="entry name" value="CARRIER"/>
    <property type="match status" value="1"/>
</dbReference>
<dbReference type="FunCoup" id="A0A1Y2FPT8">
    <property type="interactions" value="20"/>
</dbReference>
<dbReference type="Gene3D" id="6.10.250.1930">
    <property type="match status" value="1"/>
</dbReference>
<evidence type="ECO:0000256" key="1">
    <source>
        <dbReference type="ARBA" id="ARBA00022450"/>
    </source>
</evidence>
<dbReference type="SUPFAM" id="SSF53901">
    <property type="entry name" value="Thiolase-like"/>
    <property type="match status" value="2"/>
</dbReference>
<dbReference type="InterPro" id="IPR047224">
    <property type="entry name" value="FAS_alpha_su_C"/>
</dbReference>
<dbReference type="Pfam" id="PF18314">
    <property type="entry name" value="FAS_I_H"/>
    <property type="match status" value="1"/>
</dbReference>
<dbReference type="Gene3D" id="3.40.50.720">
    <property type="entry name" value="NAD(P)-binding Rossmann-like Domain"/>
    <property type="match status" value="1"/>
</dbReference>
<dbReference type="GO" id="GO:0006633">
    <property type="term" value="P:fatty acid biosynthetic process"/>
    <property type="evidence" value="ECO:0007669"/>
    <property type="project" value="InterPro"/>
</dbReference>
<dbReference type="Gene3D" id="3.40.47.10">
    <property type="match status" value="1"/>
</dbReference>
<dbReference type="InterPro" id="IPR018201">
    <property type="entry name" value="Ketoacyl_synth_AS"/>
</dbReference>
<dbReference type="InterPro" id="IPR050830">
    <property type="entry name" value="Fungal_FAS"/>
</dbReference>
<feature type="domain" description="Carrier" evidence="8">
    <location>
        <begin position="1006"/>
        <end position="1084"/>
    </location>
</feature>
<keyword evidence="1" id="KW-0596">Phosphopantetheine</keyword>
<keyword evidence="4" id="KW-0521">NADP</keyword>
<dbReference type="InterPro" id="IPR009081">
    <property type="entry name" value="PP-bd_ACP"/>
</dbReference>
<dbReference type="SUPFAM" id="SSF54637">
    <property type="entry name" value="Thioesterase/thiol ester dehydrase-isomerase"/>
    <property type="match status" value="2"/>
</dbReference>
<dbReference type="Pfam" id="PF22235">
    <property type="entry name" value="FAS1_thioest_ins"/>
    <property type="match status" value="1"/>
</dbReference>
<dbReference type="Gene3D" id="3.10.129.10">
    <property type="entry name" value="Hotdog Thioesterase"/>
    <property type="match status" value="1"/>
</dbReference>
<dbReference type="GO" id="GO:0019171">
    <property type="term" value="F:(3R)-hydroxyacyl-[acyl-carrier-protein] dehydratase activity"/>
    <property type="evidence" value="ECO:0007669"/>
    <property type="project" value="InterPro"/>
</dbReference>
<sequence>APETSTISLTLFNQPEPTVAAIPLDLKFKYDPSTPYAPIQEIVDDRNARIKQHYWDLWALDPSATKGMSTLKITDEFEGETVTISEEEIEAFCRVVGNEGEAYKKGYKKGMQVPLDFAIKLGWKSIMKPIFPSTIDGDLLKLVHLSNGFRVLPGAPTLVPGDVVTSTSRIESVTNSDSGKTVSVRGTVYLVSSAADKGKESSGERVAVLEVTSSFLYRGKFTDYAQTFSRVPAPHYSVPLKTPESLAVLRSKEWFQWDDDSIPLEAGTTLQFRVESNYVYADKSSYSQVNVSGGAYIITQEQKLAIKVATVEYSSEGEGVTKGDPVIEYLKRHGSPLEQPILFENGGYSLNTDGQCTFSTPISNADYSATSGDTNPIHTNPYFASLASLPGTITHGMHSSARTRRFVEQIAAENVGGRVKKYEVGFTAMCLPDRAMEVKLKHIGMTAGGNKLVKVDTVDTEASTVVLTGTAEIEQAPTAYVFTGQGSQEPGMGMELYNNSAVARAVWDQADEHLGEVYGFSILEIVRTNPKEKTVHFGGLKGQATRQKYMEMTYTTTDKDGNVKTLPLFGDIDLRTSRYTFSSPTGLLYATQFAQIALVVTEKAAFEDMRSKGLVQNNCIFAGHSLGEYSALASIADILPVSALVDVVFYRGITMQRAVERDEQNRSSYAMVAVNPSRIGKSFGDAALREVVETIARRGNILIEVVNYNVEGQQYVVAGHLTALQALTNVLNFLKVQKIDLAKLTEIMTIDEVKEKLGDIVDECVKSANELQAKTGFITLERGFATIPLPGIDVPFHSRYLWAGVMPFRTYLSKKVNLAHFNADLLVGRYIPNLTAEPYEVSKAYAEKIYNQTSSPRLSKVLKNWEEEQWGAEENRNKLGYAILIELLSYQFASPVRWIETQDILFKGFNFERLIELGPSPTLTGMATRTQKLKYESHDASLGISRAIYCIAKHQKEIYYQFEEEIAEAPVESAPTPAAAAPVAAAPVAVAAAPAAGAGPAASVPDEPLKAVDTLRVIIAQKLKKPVGEVPLSKSIKDLVGGKSTLQNEILGDLQGEFSSAPEKGEELPLSELGAALQQGYPGTLGKYTAGLVSRMIGSKMPGGFGLSAAKSHLSKTWGLGTGRVDGVLLIGLTQEPPKRLGSEPEAKAFLDAAAQAYAQTAGITLSSGGGGGGGGGGGAAGVMIDSEQLDKMQSKQDDFVSQQVEVLMRYLGRDSRTGHRLADAQKVETAALQDKLDAINREHGDAYIQGIQPVFDPLKARHFNSSWNWVRQDALTMWMDILFGRLTTVDRDITARCLVIMNRADPGLIDYMQYTIDHTPVELGENYVLAKQFGQTLLENCREMLGQAPLYKDITFPTAPKTTVTAKGDIISEEVSRAGVSRLEKYVAEMAAGSKISVPSVNLDKVQDQIEKLYKLIKSQPQVSKAHMQSIRSLYGEVVRGLGKDVPAVKPKAGVRARRSSSQFLRPAAVPDATFLSEDKIPLLHLKRKVGTNWQYSSKLTSLYLDILKEIATSGVTFEHKNALMTGVGKGSIGVEIVKGLLAGGAKVVVTTSRYSRATVEYYQAIYQECGSKGSSLTVVPFNQGSKQDVEALVDYIYNKEKGLGMDLDYILPFAALPENGREIDGLDDRSELAHRVMLTNLLRLLGAVKSKKAALQLVTRPTEVVLPLSPNHGLFGSDGLYSESKISLETLFNRWSSESWGEYLCIAGAVIGWTRGTGLMSATNSVAEGIEAQGVRTFSAKEMAFNILGLMHPLVFDVAQIEPVWADLNGGMDKLPDLASLTTEIRTNLNLTASTRRAISMDNSLDFKTTRGAEAEQIHLQVKVLPRANFSLPFPELKPFDATSELTKLRGLIDLEKVVVMTGYAEVGPFGSSRTRWEMEANGTFSIQGTLELAYITGLIKHFDGRLKDGSLYVGWVDAKTSEPLDDKDVKAAYEKHILAHTGIRLIEPELFGGYNPKKKGLTQEIELQHDLEPIEASQDDADRFKLEHGEKVDIFTDDGSKYYVKFKKGAKIIVPKAVAFDRLVAGQIPTGWSHKAFGIPDDIAAQVDRTTLWALVSVSEALMMAGITDPYEMYKYVHPSEVGSSLGSGMGGMVSLSKMFRDRREEKDVQKDILQETFINTVAGWVNLLLLSSSGPIKIPVGACATALQSVEIAIDTILSGKAKVMIAGGFDDFSEEGSFEFANMKATSNSETEFAAGREPNEMSRPTTSTRSGFMEAQGCGTQVLMSAKTAIEMGATIYGIVAFTSTATDKAGRSIPAPGLGVMGTARQVQAKYPTNILDINYRKRQLEFRRRQVSQWLENETELLKMEIESKGAADKLPEDYISERLASIESEAKRQEAEALATFGMLVGNDPTISPLRRALAVWGLTIDDVGVASFHGTSTVANDKNESNAYNEQFRHLGRAVGNACPVIAQKWLTGHPKGGAAAWMMNGMAQTIQSGLIPGNRNADNISQELRKFEYLLYPSRSIQTDGIKAGLLTSFGFGQVGGQALIIHPQYLLASLEPSEFTAYAASNDVRRKNSYVKFNEFFTKGNMVVLKDHAPYTPDLEHDVLLNPMARTAADKEGSFSFPKVLPSAKAKSDNATVSLLLYHVLHSSLLLPREVSLVRELELMPFLFVVRRSQRSSSAPPPQAFTESGPMSS</sequence>
<dbReference type="InterPro" id="IPR041550">
    <property type="entry name" value="FASI_helical"/>
</dbReference>
<dbReference type="FunFam" id="3.30.70.3330:FF:000001">
    <property type="entry name" value="Fatty acid synthase subunit beta dehydratase"/>
    <property type="match status" value="1"/>
</dbReference>
<dbReference type="InterPro" id="IPR036291">
    <property type="entry name" value="NAD(P)-bd_dom_sf"/>
</dbReference>
<dbReference type="Gene3D" id="3.30.70.2490">
    <property type="match status" value="1"/>
</dbReference>
<dbReference type="InterPro" id="IPR040899">
    <property type="entry name" value="Fas_alpha_ACP"/>
</dbReference>
<evidence type="ECO:0000313" key="10">
    <source>
        <dbReference type="EMBL" id="ORY84735.1"/>
    </source>
</evidence>
<dbReference type="EMBL" id="MCGR01000017">
    <property type="protein sequence ID" value="ORY84735.1"/>
    <property type="molecule type" value="Genomic_DNA"/>
</dbReference>
<dbReference type="InterPro" id="IPR014030">
    <property type="entry name" value="Ketoacyl_synth_N"/>
</dbReference>
<dbReference type="SMART" id="SM00827">
    <property type="entry name" value="PKS_AT"/>
    <property type="match status" value="1"/>
</dbReference>
<dbReference type="InterPro" id="IPR014031">
    <property type="entry name" value="Ketoacyl_synth_C"/>
</dbReference>
<evidence type="ECO:0000256" key="2">
    <source>
        <dbReference type="ARBA" id="ARBA00022553"/>
    </source>
</evidence>
<dbReference type="InterPro" id="IPR016039">
    <property type="entry name" value="Thiolase-like"/>
</dbReference>
<name>A0A1Y2FPT8_9BASI</name>
<feature type="region of interest" description="Disordered" evidence="7">
    <location>
        <begin position="2194"/>
        <end position="2217"/>
    </location>
</feature>
<dbReference type="Gene3D" id="3.90.25.70">
    <property type="match status" value="1"/>
</dbReference>
<dbReference type="PANTHER" id="PTHR10982">
    <property type="entry name" value="MALONYL COA-ACYL CARRIER PROTEIN TRANSACYLASE"/>
    <property type="match status" value="1"/>
</dbReference>
<evidence type="ECO:0000256" key="5">
    <source>
        <dbReference type="ARBA" id="ARBA00023002"/>
    </source>
</evidence>
<dbReference type="Proteomes" id="UP000193467">
    <property type="component" value="Unassembled WGS sequence"/>
</dbReference>
<dbReference type="InterPro" id="IPR001227">
    <property type="entry name" value="Ac_transferase_dom_sf"/>
</dbReference>
<dbReference type="OrthoDB" id="4251012at2759"/>
<evidence type="ECO:0000256" key="6">
    <source>
        <dbReference type="ARBA" id="ARBA00023026"/>
    </source>
</evidence>
<dbReference type="Gene3D" id="3.30.1120.100">
    <property type="match status" value="1"/>
</dbReference>
<evidence type="ECO:0000259" key="8">
    <source>
        <dbReference type="PROSITE" id="PS50075"/>
    </source>
</evidence>